<sequence length="113" mass="12117">MIQSSSSPLRCLALVGLIFLASALPSSAQDLLDLTAPKAPPPPEVAAFVKRLAGCNHWAGEEATDPERGEQIAQARFRLRCNTVAQDENRLRARFAKFPAALEALDNAGSSED</sequence>
<proteinExistence type="predicted"/>
<dbReference type="AlphaFoldDB" id="A0A7W6F6K9"/>
<protein>
    <submittedName>
        <fullName evidence="3">Uncharacterized protein</fullName>
    </submittedName>
</protein>
<dbReference type="EMBL" id="BSPG01000001">
    <property type="protein sequence ID" value="GLS42327.1"/>
    <property type="molecule type" value="Genomic_DNA"/>
</dbReference>
<reference evidence="2" key="1">
    <citation type="journal article" date="2014" name="Int. J. Syst. Evol. Microbiol.">
        <title>Complete genome of a new Firmicutes species belonging to the dominant human colonic microbiota ('Ruminococcus bicirculans') reveals two chromosomes and a selective capacity to utilize plant glucans.</title>
        <authorList>
            <consortium name="NISC Comparative Sequencing Program"/>
            <person name="Wegmann U."/>
            <person name="Louis P."/>
            <person name="Goesmann A."/>
            <person name="Henrissat B."/>
            <person name="Duncan S.H."/>
            <person name="Flint H.J."/>
        </authorList>
    </citation>
    <scope>NUCLEOTIDE SEQUENCE</scope>
    <source>
        <strain evidence="2">NBRC 107710</strain>
    </source>
</reference>
<accession>A0A7W6F6K9</accession>
<feature type="signal peptide" evidence="1">
    <location>
        <begin position="1"/>
        <end position="28"/>
    </location>
</feature>
<evidence type="ECO:0000313" key="3">
    <source>
        <dbReference type="EMBL" id="MBB3902479.1"/>
    </source>
</evidence>
<evidence type="ECO:0000313" key="2">
    <source>
        <dbReference type="EMBL" id="GLS42327.1"/>
    </source>
</evidence>
<gene>
    <name evidence="2" type="ORF">GCM10007884_03120</name>
    <name evidence="3" type="ORF">GGR33_001974</name>
</gene>
<reference evidence="5" key="2">
    <citation type="journal article" date="2019" name="Int. J. Syst. Evol. Microbiol.">
        <title>The Global Catalogue of Microorganisms (GCM) 10K type strain sequencing project: providing services to taxonomists for standard genome sequencing and annotation.</title>
        <authorList>
            <consortium name="The Broad Institute Genomics Platform"/>
            <consortium name="The Broad Institute Genome Sequencing Center for Infectious Disease"/>
            <person name="Wu L."/>
            <person name="Ma J."/>
        </authorList>
    </citation>
    <scope>NUCLEOTIDE SEQUENCE [LARGE SCALE GENOMIC DNA]</scope>
    <source>
        <strain evidence="5">NBRC 107710</strain>
    </source>
</reference>
<comment type="caution">
    <text evidence="3">The sequence shown here is derived from an EMBL/GenBank/DDBJ whole genome shotgun (WGS) entry which is preliminary data.</text>
</comment>
<evidence type="ECO:0000256" key="1">
    <source>
        <dbReference type="SAM" id="SignalP"/>
    </source>
</evidence>
<evidence type="ECO:0000313" key="5">
    <source>
        <dbReference type="Proteomes" id="UP001156881"/>
    </source>
</evidence>
<reference evidence="3 4" key="3">
    <citation type="submission" date="2020-08" db="EMBL/GenBank/DDBJ databases">
        <title>Genomic Encyclopedia of Type Strains, Phase IV (KMG-IV): sequencing the most valuable type-strain genomes for metagenomic binning, comparative biology and taxonomic classification.</title>
        <authorList>
            <person name="Goeker M."/>
        </authorList>
    </citation>
    <scope>NUCLEOTIDE SEQUENCE [LARGE SCALE GENOMIC DNA]</scope>
    <source>
        <strain evidence="3 4">DSM 24105</strain>
    </source>
</reference>
<dbReference type="RefSeq" id="WP_183504421.1">
    <property type="nucleotide sequence ID" value="NZ_BSPG01000001.1"/>
</dbReference>
<reference evidence="2" key="4">
    <citation type="submission" date="2023-01" db="EMBL/GenBank/DDBJ databases">
        <title>Draft genome sequence of Methylobacterium brachythecii strain NBRC 107710.</title>
        <authorList>
            <person name="Sun Q."/>
            <person name="Mori K."/>
        </authorList>
    </citation>
    <scope>NUCLEOTIDE SEQUENCE</scope>
    <source>
        <strain evidence="2">NBRC 107710</strain>
    </source>
</reference>
<evidence type="ECO:0000313" key="4">
    <source>
        <dbReference type="Proteomes" id="UP000517759"/>
    </source>
</evidence>
<keyword evidence="1" id="KW-0732">Signal</keyword>
<dbReference type="EMBL" id="JACIDN010000003">
    <property type="protein sequence ID" value="MBB3902479.1"/>
    <property type="molecule type" value="Genomic_DNA"/>
</dbReference>
<name>A0A7W6F6K9_9HYPH</name>
<dbReference type="Proteomes" id="UP001156881">
    <property type="component" value="Unassembled WGS sequence"/>
</dbReference>
<dbReference type="Proteomes" id="UP000517759">
    <property type="component" value="Unassembled WGS sequence"/>
</dbReference>
<keyword evidence="5" id="KW-1185">Reference proteome</keyword>
<feature type="chain" id="PRO_5031087301" evidence="1">
    <location>
        <begin position="29"/>
        <end position="113"/>
    </location>
</feature>
<organism evidence="3 4">
    <name type="scientific">Methylobacterium brachythecii</name>
    <dbReference type="NCBI Taxonomy" id="1176177"/>
    <lineage>
        <taxon>Bacteria</taxon>
        <taxon>Pseudomonadati</taxon>
        <taxon>Pseudomonadota</taxon>
        <taxon>Alphaproteobacteria</taxon>
        <taxon>Hyphomicrobiales</taxon>
        <taxon>Methylobacteriaceae</taxon>
        <taxon>Methylobacterium</taxon>
    </lineage>
</organism>